<feature type="transmembrane region" description="Helical" evidence="1">
    <location>
        <begin position="375"/>
        <end position="394"/>
    </location>
</feature>
<keyword evidence="1" id="KW-1133">Transmembrane helix</keyword>
<organism evidence="2 3">
    <name type="scientific">Bacteroides luti</name>
    <dbReference type="NCBI Taxonomy" id="1297750"/>
    <lineage>
        <taxon>Bacteria</taxon>
        <taxon>Pseudomonadati</taxon>
        <taxon>Bacteroidota</taxon>
        <taxon>Bacteroidia</taxon>
        <taxon>Bacteroidales</taxon>
        <taxon>Bacteroidaceae</taxon>
        <taxon>Bacteroides</taxon>
    </lineage>
</organism>
<keyword evidence="3" id="KW-1185">Reference proteome</keyword>
<evidence type="ECO:0000313" key="2">
    <source>
        <dbReference type="EMBL" id="SHE77878.1"/>
    </source>
</evidence>
<reference evidence="2 3" key="1">
    <citation type="submission" date="2016-11" db="EMBL/GenBank/DDBJ databases">
        <authorList>
            <person name="Jaros S."/>
            <person name="Januszkiewicz K."/>
            <person name="Wedrychowicz H."/>
        </authorList>
    </citation>
    <scope>NUCLEOTIDE SEQUENCE [LARGE SCALE GENOMIC DNA]</scope>
    <source>
        <strain evidence="2 3">DSM 26991</strain>
    </source>
</reference>
<evidence type="ECO:0008006" key="4">
    <source>
        <dbReference type="Google" id="ProtNLM"/>
    </source>
</evidence>
<feature type="transmembrane region" description="Helical" evidence="1">
    <location>
        <begin position="190"/>
        <end position="206"/>
    </location>
</feature>
<feature type="transmembrane region" description="Helical" evidence="1">
    <location>
        <begin position="112"/>
        <end position="137"/>
    </location>
</feature>
<evidence type="ECO:0000256" key="1">
    <source>
        <dbReference type="SAM" id="Phobius"/>
    </source>
</evidence>
<dbReference type="PANTHER" id="PTHR37422">
    <property type="entry name" value="TEICHURONIC ACID BIOSYNTHESIS PROTEIN TUAE"/>
    <property type="match status" value="1"/>
</dbReference>
<dbReference type="EMBL" id="FQTV01000003">
    <property type="protein sequence ID" value="SHE77878.1"/>
    <property type="molecule type" value="Genomic_DNA"/>
</dbReference>
<dbReference type="InterPro" id="IPR051533">
    <property type="entry name" value="WaaL-like"/>
</dbReference>
<dbReference type="STRING" id="1297750.SAMN05444405_10327"/>
<accession>A0A1M4W9D8</accession>
<name>A0A1M4W9D8_9BACE</name>
<evidence type="ECO:0000313" key="3">
    <source>
        <dbReference type="Proteomes" id="UP000184509"/>
    </source>
</evidence>
<dbReference type="Proteomes" id="UP000184509">
    <property type="component" value="Unassembled WGS sequence"/>
</dbReference>
<gene>
    <name evidence="2" type="ORF">SAMN05444405_10327</name>
</gene>
<feature type="transmembrane region" description="Helical" evidence="1">
    <location>
        <begin position="17"/>
        <end position="45"/>
    </location>
</feature>
<dbReference type="AlphaFoldDB" id="A0A1M4W9D8"/>
<protein>
    <recommendedName>
        <fullName evidence="4">O-antigen ligase</fullName>
    </recommendedName>
</protein>
<keyword evidence="1" id="KW-0812">Transmembrane</keyword>
<feature type="transmembrane region" description="Helical" evidence="1">
    <location>
        <begin position="81"/>
        <end position="100"/>
    </location>
</feature>
<proteinExistence type="predicted"/>
<dbReference type="PANTHER" id="PTHR37422:SF17">
    <property type="entry name" value="O-ANTIGEN LIGASE"/>
    <property type="match status" value="1"/>
</dbReference>
<feature type="transmembrane region" description="Helical" evidence="1">
    <location>
        <begin position="350"/>
        <end position="369"/>
    </location>
</feature>
<feature type="transmembrane region" description="Helical" evidence="1">
    <location>
        <begin position="316"/>
        <end position="338"/>
    </location>
</feature>
<keyword evidence="1" id="KW-0472">Membrane</keyword>
<feature type="transmembrane region" description="Helical" evidence="1">
    <location>
        <begin position="157"/>
        <end position="178"/>
    </location>
</feature>
<feature type="transmembrane region" description="Helical" evidence="1">
    <location>
        <begin position="237"/>
        <end position="255"/>
    </location>
</feature>
<feature type="transmembrane region" description="Helical" evidence="1">
    <location>
        <begin position="212"/>
        <end position="230"/>
    </location>
</feature>
<dbReference type="OrthoDB" id="1175925at2"/>
<dbReference type="RefSeq" id="WP_073399256.1">
    <property type="nucleotide sequence ID" value="NZ_FQTV01000003.1"/>
</dbReference>
<sequence length="415" mass="48197">MIKRLGFKDGFFRHEKLILLILMVYLINPLGYGNYVGFLLFPILISNKAIKANFDRNSLILLAFSCSYVSIIYQYKGAYTIGFSNMIESLLFPIMMYSLGKYYQKKYAKEYSFYKIVFTVLFLFSLIAFISIAIDIYHSGFNGNRNIPLINYDSKKSMAATLISSSVSLFLAFCGTLLIPARFFEKKYKWIFLIFSLIALIFTIRLGSRTGLGIFMLSFILNYLIFIRYISFRNKLLSSFILLIIFFFILKIPFFENSEIFSSYEWRVESEEFGNSTVGGRTQLWAKGVENLINYPMGAAPYFKELSYSHNFWLDIGRVAGVIPMFFMLIFCIRMLYVLLKTIRIRSVSLFKRSVLLSLNIAFLSVSSVEPILEGNFAFLSVYFFLSGVIYVIYKQSYKPPSKLQRIFPEEHSFN</sequence>